<dbReference type="PATRIC" id="fig|1423755.3.peg.261"/>
<accession>A0A0R1WPJ4</accession>
<evidence type="ECO:0000256" key="1">
    <source>
        <dbReference type="SAM" id="Phobius"/>
    </source>
</evidence>
<gene>
    <name evidence="2" type="ORF">FC40_GL000241</name>
</gene>
<protein>
    <submittedName>
        <fullName evidence="2">Proton-coupled thiamine transporter YuaJ</fullName>
    </submittedName>
</protein>
<dbReference type="STRING" id="1423755.FC40_GL000241"/>
<comment type="caution">
    <text evidence="2">The sequence shown here is derived from an EMBL/GenBank/DDBJ whole genome shotgun (WGS) entry which is preliminary data.</text>
</comment>
<keyword evidence="1" id="KW-0472">Membrane</keyword>
<dbReference type="EMBL" id="AZGD01000056">
    <property type="protein sequence ID" value="KRM19349.1"/>
    <property type="molecule type" value="Genomic_DNA"/>
</dbReference>
<feature type="transmembrane region" description="Helical" evidence="1">
    <location>
        <begin position="115"/>
        <end position="138"/>
    </location>
</feature>
<feature type="transmembrane region" description="Helical" evidence="1">
    <location>
        <begin position="52"/>
        <end position="72"/>
    </location>
</feature>
<keyword evidence="1" id="KW-1133">Transmembrane helix</keyword>
<dbReference type="GO" id="GO:0005886">
    <property type="term" value="C:plasma membrane"/>
    <property type="evidence" value="ECO:0007669"/>
    <property type="project" value="InterPro"/>
</dbReference>
<dbReference type="NCBIfam" id="TIGR02357">
    <property type="entry name" value="ECF_ThiT_YuaJ"/>
    <property type="match status" value="1"/>
</dbReference>
<dbReference type="eggNOG" id="COG3859">
    <property type="taxonomic scope" value="Bacteria"/>
</dbReference>
<evidence type="ECO:0000313" key="2">
    <source>
        <dbReference type="EMBL" id="KRM19349.1"/>
    </source>
</evidence>
<dbReference type="AlphaFoldDB" id="A0A0R1WPJ4"/>
<evidence type="ECO:0000313" key="3">
    <source>
        <dbReference type="Proteomes" id="UP000051054"/>
    </source>
</evidence>
<name>A0A0R1WPJ4_9LACO</name>
<feature type="transmembrane region" description="Helical" evidence="1">
    <location>
        <begin position="150"/>
        <end position="175"/>
    </location>
</feature>
<keyword evidence="1" id="KW-0812">Transmembrane</keyword>
<dbReference type="Pfam" id="PF09515">
    <property type="entry name" value="Thia_YuaJ"/>
    <property type="match status" value="1"/>
</dbReference>
<dbReference type="InterPro" id="IPR012651">
    <property type="entry name" value="Thia_Transptr_ThiT"/>
</dbReference>
<dbReference type="Gene3D" id="1.10.1760.20">
    <property type="match status" value="1"/>
</dbReference>
<dbReference type="OrthoDB" id="9795813at2"/>
<dbReference type="RefSeq" id="WP_025022821.1">
    <property type="nucleotide sequence ID" value="NZ_AZGD01000056.1"/>
</dbReference>
<feature type="transmembrane region" description="Helical" evidence="1">
    <location>
        <begin position="84"/>
        <end position="103"/>
    </location>
</feature>
<dbReference type="GO" id="GO:0015234">
    <property type="term" value="F:thiamine transmembrane transporter activity"/>
    <property type="evidence" value="ECO:0007669"/>
    <property type="project" value="InterPro"/>
</dbReference>
<sequence>MYDNKFRNLLEATIIASLASILSSIIPSILNLDISLGLILILLFSLRRGLKYGLFSGLLWGILPILFGRATILTLTQGILEYPIANLAAGLAGIFFTPFHQALQDHKPTKSKNYLISAVLVGCFAKYFCHFIAGIIFWGKYAQWNLNPFIYSLVINGSSALINIVFACTILLFLLKKVPFLFS</sequence>
<keyword evidence="3" id="KW-1185">Reference proteome</keyword>
<feature type="transmembrane region" description="Helical" evidence="1">
    <location>
        <begin position="12"/>
        <end position="45"/>
    </location>
</feature>
<dbReference type="Proteomes" id="UP000051054">
    <property type="component" value="Unassembled WGS sequence"/>
</dbReference>
<reference evidence="2 3" key="1">
    <citation type="journal article" date="2015" name="Genome Announc.">
        <title>Expanding the biotechnology potential of lactobacilli through comparative genomics of 213 strains and associated genera.</title>
        <authorList>
            <person name="Sun Z."/>
            <person name="Harris H.M."/>
            <person name="McCann A."/>
            <person name="Guo C."/>
            <person name="Argimon S."/>
            <person name="Zhang W."/>
            <person name="Yang X."/>
            <person name="Jeffery I.B."/>
            <person name="Cooney J.C."/>
            <person name="Kagawa T.F."/>
            <person name="Liu W."/>
            <person name="Song Y."/>
            <person name="Salvetti E."/>
            <person name="Wrobel A."/>
            <person name="Rasinkangas P."/>
            <person name="Parkhill J."/>
            <person name="Rea M.C."/>
            <person name="O'Sullivan O."/>
            <person name="Ritari J."/>
            <person name="Douillard F.P."/>
            <person name="Paul Ross R."/>
            <person name="Yang R."/>
            <person name="Briner A.E."/>
            <person name="Felis G.E."/>
            <person name="de Vos W.M."/>
            <person name="Barrangou R."/>
            <person name="Klaenhammer T.R."/>
            <person name="Caufield P.W."/>
            <person name="Cui Y."/>
            <person name="Zhang H."/>
            <person name="O'Toole P.W."/>
        </authorList>
    </citation>
    <scope>NUCLEOTIDE SEQUENCE [LARGE SCALE GENOMIC DNA]</scope>
    <source>
        <strain evidence="2 3">DSM 18933</strain>
    </source>
</reference>
<organism evidence="2 3">
    <name type="scientific">Ligilactobacillus hayakitensis DSM 18933 = JCM 14209</name>
    <dbReference type="NCBI Taxonomy" id="1423755"/>
    <lineage>
        <taxon>Bacteria</taxon>
        <taxon>Bacillati</taxon>
        <taxon>Bacillota</taxon>
        <taxon>Bacilli</taxon>
        <taxon>Lactobacillales</taxon>
        <taxon>Lactobacillaceae</taxon>
        <taxon>Ligilactobacillus</taxon>
    </lineage>
</organism>
<proteinExistence type="predicted"/>